<organism evidence="12 13">
    <name type="scientific">Deinococcus peraridilitoris (strain DSM 19664 / LMG 22246 / CIP 109416 / KR-200)</name>
    <dbReference type="NCBI Taxonomy" id="937777"/>
    <lineage>
        <taxon>Bacteria</taxon>
        <taxon>Thermotogati</taxon>
        <taxon>Deinococcota</taxon>
        <taxon>Deinococci</taxon>
        <taxon>Deinococcales</taxon>
        <taxon>Deinococcaceae</taxon>
        <taxon>Deinococcus</taxon>
    </lineage>
</organism>
<proteinExistence type="inferred from homology"/>
<dbReference type="SUPFAM" id="SSF52833">
    <property type="entry name" value="Thioredoxin-like"/>
    <property type="match status" value="1"/>
</dbReference>
<evidence type="ECO:0000256" key="7">
    <source>
        <dbReference type="ARBA" id="ARBA00023284"/>
    </source>
</evidence>
<dbReference type="GO" id="GO:0034599">
    <property type="term" value="P:cellular response to oxidative stress"/>
    <property type="evidence" value="ECO:0007669"/>
    <property type="project" value="TreeGrafter"/>
</dbReference>
<dbReference type="OrthoDB" id="9809746at2"/>
<reference evidence="13" key="1">
    <citation type="submission" date="2012-03" db="EMBL/GenBank/DDBJ databases">
        <title>Complete sequence of chromosome of Deinococcus peraridilitoris DSM 19664.</title>
        <authorList>
            <person name="Lucas S."/>
            <person name="Copeland A."/>
            <person name="Lapidus A."/>
            <person name="Glavina del Rio T."/>
            <person name="Dalin E."/>
            <person name="Tice H."/>
            <person name="Bruce D."/>
            <person name="Goodwin L."/>
            <person name="Pitluck S."/>
            <person name="Peters L."/>
            <person name="Mikhailova N."/>
            <person name="Lu M."/>
            <person name="Kyrpides N."/>
            <person name="Mavromatis K."/>
            <person name="Ivanova N."/>
            <person name="Brettin T."/>
            <person name="Detter J.C."/>
            <person name="Han C."/>
            <person name="Larimer F."/>
            <person name="Land M."/>
            <person name="Hauser L."/>
            <person name="Markowitz V."/>
            <person name="Cheng J.-F."/>
            <person name="Hugenholtz P."/>
            <person name="Woyke T."/>
            <person name="Wu D."/>
            <person name="Pukall R."/>
            <person name="Steenblock K."/>
            <person name="Brambilla E."/>
            <person name="Klenk H.-P."/>
            <person name="Eisen J.A."/>
        </authorList>
    </citation>
    <scope>NUCLEOTIDE SEQUENCE [LARGE SCALE GENOMIC DNA]</scope>
    <source>
        <strain evidence="13">DSM 19664 / LMG 22246 / CIP 109416 / KR-200</strain>
    </source>
</reference>
<keyword evidence="3" id="KW-0575">Peroxidase</keyword>
<dbReference type="SUPFAM" id="SSF46785">
    <property type="entry name" value="Winged helix' DNA-binding domain"/>
    <property type="match status" value="1"/>
</dbReference>
<keyword evidence="13" id="KW-1185">Reference proteome</keyword>
<name>L0A3U4_DEIPD</name>
<evidence type="ECO:0000256" key="6">
    <source>
        <dbReference type="ARBA" id="ARBA00023157"/>
    </source>
</evidence>
<dbReference type="Pfam" id="PF00578">
    <property type="entry name" value="AhpC-TSA"/>
    <property type="match status" value="1"/>
</dbReference>
<evidence type="ECO:0000313" key="12">
    <source>
        <dbReference type="EMBL" id="AFZ67675.1"/>
    </source>
</evidence>
<keyword evidence="7" id="KW-0676">Redox-active center</keyword>
<keyword evidence="6" id="KW-1015">Disulfide bond</keyword>
<keyword evidence="4" id="KW-0049">Antioxidant</keyword>
<comment type="function">
    <text evidence="1">Thiol-specific peroxidase that catalyzes the reduction of hydrogen peroxide and organic hydroperoxides to water and alcohols, respectively. Plays a role in cell protection against oxidative stress by detoxifying peroxides and as sensor of hydrogen peroxide-mediated signaling events.</text>
</comment>
<gene>
    <name evidence="12" type="ordered locus">Deipe_2190</name>
</gene>
<dbReference type="EC" id="1.11.1.24" evidence="2"/>
<dbReference type="InterPro" id="IPR000866">
    <property type="entry name" value="AhpC/TSA"/>
</dbReference>
<evidence type="ECO:0000256" key="8">
    <source>
        <dbReference type="ARBA" id="ARBA00032824"/>
    </source>
</evidence>
<dbReference type="InterPro" id="IPR036249">
    <property type="entry name" value="Thioredoxin-like_sf"/>
</dbReference>
<dbReference type="STRING" id="937777.Deipe_2190"/>
<keyword evidence="5" id="KW-0560">Oxidoreductase</keyword>
<comment type="catalytic activity">
    <reaction evidence="10">
        <text>a hydroperoxide + [thioredoxin]-dithiol = an alcohol + [thioredoxin]-disulfide + H2O</text>
        <dbReference type="Rhea" id="RHEA:62620"/>
        <dbReference type="Rhea" id="RHEA-COMP:10698"/>
        <dbReference type="Rhea" id="RHEA-COMP:10700"/>
        <dbReference type="ChEBI" id="CHEBI:15377"/>
        <dbReference type="ChEBI" id="CHEBI:29950"/>
        <dbReference type="ChEBI" id="CHEBI:30879"/>
        <dbReference type="ChEBI" id="CHEBI:35924"/>
        <dbReference type="ChEBI" id="CHEBI:50058"/>
        <dbReference type="EC" id="1.11.1.24"/>
    </reaction>
</comment>
<accession>L0A3U4</accession>
<dbReference type="PANTHER" id="PTHR42801">
    <property type="entry name" value="THIOREDOXIN-DEPENDENT PEROXIDE REDUCTASE"/>
    <property type="match status" value="1"/>
</dbReference>
<dbReference type="GO" id="GO:0008379">
    <property type="term" value="F:thioredoxin peroxidase activity"/>
    <property type="evidence" value="ECO:0007669"/>
    <property type="project" value="TreeGrafter"/>
</dbReference>
<dbReference type="HOGENOM" id="CLU_646763_0_0_0"/>
<dbReference type="AlphaFoldDB" id="L0A3U4"/>
<dbReference type="EMBL" id="CP003382">
    <property type="protein sequence ID" value="AFZ67675.1"/>
    <property type="molecule type" value="Genomic_DNA"/>
</dbReference>
<evidence type="ECO:0000256" key="1">
    <source>
        <dbReference type="ARBA" id="ARBA00003330"/>
    </source>
</evidence>
<dbReference type="KEGG" id="dpd:Deipe_2190"/>
<dbReference type="InterPro" id="IPR013766">
    <property type="entry name" value="Thioredoxin_domain"/>
</dbReference>
<evidence type="ECO:0000256" key="4">
    <source>
        <dbReference type="ARBA" id="ARBA00022862"/>
    </source>
</evidence>
<dbReference type="CDD" id="cd02970">
    <property type="entry name" value="PRX_like2"/>
    <property type="match status" value="1"/>
</dbReference>
<dbReference type="InterPro" id="IPR050924">
    <property type="entry name" value="Peroxiredoxin_BCP/PrxQ"/>
</dbReference>
<dbReference type="PANTHER" id="PTHR42801:SF4">
    <property type="entry name" value="AHPC_TSA FAMILY PROTEIN"/>
    <property type="match status" value="1"/>
</dbReference>
<dbReference type="PATRIC" id="fig|937777.3.peg.2191"/>
<evidence type="ECO:0000256" key="5">
    <source>
        <dbReference type="ARBA" id="ARBA00023002"/>
    </source>
</evidence>
<evidence type="ECO:0000259" key="11">
    <source>
        <dbReference type="PROSITE" id="PS51352"/>
    </source>
</evidence>
<evidence type="ECO:0000256" key="3">
    <source>
        <dbReference type="ARBA" id="ARBA00022559"/>
    </source>
</evidence>
<sequence>MLAESQLANLYFRTGAALGETLMGIKRRGQHGVLDVQLGGQLRTCLAFERGRLSAVDSPLLFPWSVSLQRGRVNARAIERAQTVSSSALEMLRTLERDGHVSRDDLARLARERVLMALLPLVRAQDSRLRFTVAAPHRNLPRPGVLATELLADADERLARLDGLEAALQPHQRCRLTSGATVVPESLQGLPEQHWNVLTLLSEGLTLAEVARRAVLPWDELTLSVRRLERRGFIRVEASSFAPRAGVRLVPGDFAPHFTLPDVSGRPVSLSAYRHGKLLLTFNRQAGCAFCNPRTQRLIEAYPVLRAAGVEVLSVFGSTVEALQAHVGQLQPPFTLLSDPHDTSHAEYGVGYSLLGFLDPRNLPTMLRGVRMPTFGRATDGELLRMPAEFLIGPGLRIERAHYNAYAADFLPIEDILGWGRAGS</sequence>
<evidence type="ECO:0000313" key="13">
    <source>
        <dbReference type="Proteomes" id="UP000010467"/>
    </source>
</evidence>
<dbReference type="eggNOG" id="COG1225">
    <property type="taxonomic scope" value="Bacteria"/>
</dbReference>
<comment type="similarity">
    <text evidence="9">Belongs to the peroxiredoxin family. BCP/PrxQ subfamily.</text>
</comment>
<evidence type="ECO:0000256" key="10">
    <source>
        <dbReference type="ARBA" id="ARBA00049091"/>
    </source>
</evidence>
<evidence type="ECO:0000256" key="9">
    <source>
        <dbReference type="ARBA" id="ARBA00038489"/>
    </source>
</evidence>
<dbReference type="InterPro" id="IPR036390">
    <property type="entry name" value="WH_DNA-bd_sf"/>
</dbReference>
<feature type="domain" description="Thioredoxin" evidence="11">
    <location>
        <begin position="249"/>
        <end position="424"/>
    </location>
</feature>
<dbReference type="GO" id="GO:0005737">
    <property type="term" value="C:cytoplasm"/>
    <property type="evidence" value="ECO:0007669"/>
    <property type="project" value="TreeGrafter"/>
</dbReference>
<dbReference type="GO" id="GO:0045454">
    <property type="term" value="P:cell redox homeostasis"/>
    <property type="evidence" value="ECO:0007669"/>
    <property type="project" value="TreeGrafter"/>
</dbReference>
<evidence type="ECO:0000256" key="2">
    <source>
        <dbReference type="ARBA" id="ARBA00013017"/>
    </source>
</evidence>
<dbReference type="RefSeq" id="WP_015235978.1">
    <property type="nucleotide sequence ID" value="NC_019793.1"/>
</dbReference>
<dbReference type="Proteomes" id="UP000010467">
    <property type="component" value="Chromosome"/>
</dbReference>
<dbReference type="Gene3D" id="3.40.30.10">
    <property type="entry name" value="Glutaredoxin"/>
    <property type="match status" value="1"/>
</dbReference>
<protein>
    <recommendedName>
        <fullName evidence="2">thioredoxin-dependent peroxiredoxin</fullName>
        <ecNumber evidence="2">1.11.1.24</ecNumber>
    </recommendedName>
    <alternativeName>
        <fullName evidence="8">Thioredoxin peroxidase</fullName>
    </alternativeName>
</protein>
<dbReference type="PROSITE" id="PS51352">
    <property type="entry name" value="THIOREDOXIN_2"/>
    <property type="match status" value="1"/>
</dbReference>